<evidence type="ECO:0000256" key="6">
    <source>
        <dbReference type="ARBA" id="ARBA00023242"/>
    </source>
</evidence>
<sequence length="232" mass="26133">MIFNKANGVEEDGIDNEDVWDDTELIKMYEHAVSATYSKLGASPMRKAWSIGDSCLARYYEDNLFYPAKILEIKRDESTLPEYLVLYKGYGNTDWVSYDDLTQATSDDSLQEGDNEAMDSSFADSPNKLPLRETKIRKDQQKPTGGYRKEADCQNTIGEHPHPTIPSIAPPPPSVFSGISQPNESEALSSMLMSWYMSGYHTGYYQSGVTQEIGAYRNHCKFAAIMDARFKT</sequence>
<dbReference type="CDD" id="cd21182">
    <property type="entry name" value="Tudor_SMN_SPF30-like"/>
    <property type="match status" value="1"/>
</dbReference>
<dbReference type="PANTHER" id="PTHR39267">
    <property type="entry name" value="SURVIVAL MOTOR NEURON-LIKE PROTEIN 1"/>
    <property type="match status" value="1"/>
</dbReference>
<dbReference type="Pfam" id="PF20636">
    <property type="entry name" value="SMN_G2-BD"/>
    <property type="match status" value="1"/>
</dbReference>
<dbReference type="STRING" id="29172.A0A0D8XRC6"/>
<feature type="region of interest" description="Disordered" evidence="8">
    <location>
        <begin position="106"/>
        <end position="171"/>
    </location>
</feature>
<evidence type="ECO:0000256" key="1">
    <source>
        <dbReference type="ARBA" id="ARBA00004216"/>
    </source>
</evidence>
<dbReference type="GO" id="GO:0003723">
    <property type="term" value="F:RNA binding"/>
    <property type="evidence" value="ECO:0007669"/>
    <property type="project" value="InterPro"/>
</dbReference>
<dbReference type="CDD" id="cd22852">
    <property type="entry name" value="SMN_C"/>
    <property type="match status" value="1"/>
</dbReference>
<keyword evidence="11" id="KW-1185">Reference proteome</keyword>
<dbReference type="Pfam" id="PF20635">
    <property type="entry name" value="SMN_YG-box"/>
    <property type="match status" value="1"/>
</dbReference>
<evidence type="ECO:0000256" key="5">
    <source>
        <dbReference type="ARBA" id="ARBA00023187"/>
    </source>
</evidence>
<gene>
    <name evidence="10" type="ORF">DICVIV_09017</name>
</gene>
<feature type="domain" description="Tudor" evidence="9">
    <location>
        <begin position="48"/>
        <end position="111"/>
    </location>
</feature>
<dbReference type="InterPro" id="IPR047313">
    <property type="entry name" value="SMN_C"/>
</dbReference>
<dbReference type="InterPro" id="IPR002999">
    <property type="entry name" value="Tudor"/>
</dbReference>
<dbReference type="GO" id="GO:0008380">
    <property type="term" value="P:RNA splicing"/>
    <property type="evidence" value="ECO:0007669"/>
    <property type="project" value="UniProtKB-KW"/>
</dbReference>
<accession>A0A0D8XRC6</accession>
<comment type="subcellular location">
    <subcellularLocation>
        <location evidence="1">Cytoplasm</location>
        <location evidence="1">Myofibril</location>
        <location evidence="1">Sarcomere</location>
        <location evidence="1">Z line</location>
    </subcellularLocation>
    <subcellularLocation>
        <location evidence="2">Nucleus</location>
        <location evidence="2">Cajal body</location>
    </subcellularLocation>
    <subcellularLocation>
        <location evidence="7">Nucleus</location>
        <location evidence="7">Gem</location>
    </subcellularLocation>
</comment>
<evidence type="ECO:0000256" key="8">
    <source>
        <dbReference type="SAM" id="MobiDB-lite"/>
    </source>
</evidence>
<evidence type="ECO:0000256" key="7">
    <source>
        <dbReference type="ARBA" id="ARBA00034695"/>
    </source>
</evidence>
<dbReference type="InterPro" id="IPR040424">
    <property type="entry name" value="Smn1"/>
</dbReference>
<dbReference type="Gene3D" id="3.40.190.10">
    <property type="entry name" value="Periplasmic binding protein-like II"/>
    <property type="match status" value="1"/>
</dbReference>
<evidence type="ECO:0000313" key="10">
    <source>
        <dbReference type="EMBL" id="KJH44941.1"/>
    </source>
</evidence>
<protein>
    <submittedName>
        <fullName evidence="10">Survival motor neuron protein</fullName>
    </submittedName>
</protein>
<dbReference type="SMART" id="SM00333">
    <property type="entry name" value="TUDOR"/>
    <property type="match status" value="1"/>
</dbReference>
<evidence type="ECO:0000313" key="11">
    <source>
        <dbReference type="Proteomes" id="UP000053766"/>
    </source>
</evidence>
<reference evidence="10 11" key="1">
    <citation type="submission" date="2013-11" db="EMBL/GenBank/DDBJ databases">
        <title>Draft genome of the bovine lungworm Dictyocaulus viviparus.</title>
        <authorList>
            <person name="Mitreva M."/>
        </authorList>
    </citation>
    <scope>NUCLEOTIDE SEQUENCE [LARGE SCALE GENOMIC DNA]</scope>
    <source>
        <strain evidence="10 11">HannoverDv2000</strain>
    </source>
</reference>
<dbReference type="PROSITE" id="PS50304">
    <property type="entry name" value="TUDOR"/>
    <property type="match status" value="1"/>
</dbReference>
<dbReference type="SUPFAM" id="SSF63748">
    <property type="entry name" value="Tudor/PWWP/MBT"/>
    <property type="match status" value="1"/>
</dbReference>
<dbReference type="GO" id="GO:0006397">
    <property type="term" value="P:mRNA processing"/>
    <property type="evidence" value="ECO:0007669"/>
    <property type="project" value="UniProtKB-KW"/>
</dbReference>
<dbReference type="Proteomes" id="UP000053766">
    <property type="component" value="Unassembled WGS sequence"/>
</dbReference>
<evidence type="ECO:0000256" key="4">
    <source>
        <dbReference type="ARBA" id="ARBA00022664"/>
    </source>
</evidence>
<feature type="compositionally biased region" description="Basic and acidic residues" evidence="8">
    <location>
        <begin position="130"/>
        <end position="152"/>
    </location>
</feature>
<dbReference type="GO" id="GO:0097504">
    <property type="term" value="C:Gemini of Cajal bodies"/>
    <property type="evidence" value="ECO:0007669"/>
    <property type="project" value="UniProtKB-SubCell"/>
</dbReference>
<reference evidence="11" key="2">
    <citation type="journal article" date="2016" name="Sci. Rep.">
        <title>Dictyocaulus viviparus genome, variome and transcriptome elucidate lungworm biology and support future intervention.</title>
        <authorList>
            <person name="McNulty S.N."/>
            <person name="Strube C."/>
            <person name="Rosa B.A."/>
            <person name="Martin J.C."/>
            <person name="Tyagi R."/>
            <person name="Choi Y.J."/>
            <person name="Wang Q."/>
            <person name="Hallsworth Pepin K."/>
            <person name="Zhang X."/>
            <person name="Ozersky P."/>
            <person name="Wilson R.K."/>
            <person name="Sternberg P.W."/>
            <person name="Gasser R.B."/>
            <person name="Mitreva M."/>
        </authorList>
    </citation>
    <scope>NUCLEOTIDE SEQUENCE [LARGE SCALE GENOMIC DNA]</scope>
    <source>
        <strain evidence="11">HannoverDv2000</strain>
    </source>
</reference>
<dbReference type="GO" id="GO:0030018">
    <property type="term" value="C:Z disc"/>
    <property type="evidence" value="ECO:0007669"/>
    <property type="project" value="UniProtKB-SubCell"/>
</dbReference>
<dbReference type="EMBL" id="KN716438">
    <property type="protein sequence ID" value="KJH44941.1"/>
    <property type="molecule type" value="Genomic_DNA"/>
</dbReference>
<name>A0A0D8XRC6_DICVI</name>
<dbReference type="Pfam" id="PF06003">
    <property type="entry name" value="SMN_Tudor"/>
    <property type="match status" value="1"/>
</dbReference>
<dbReference type="GO" id="GO:0015030">
    <property type="term" value="C:Cajal body"/>
    <property type="evidence" value="ECO:0007669"/>
    <property type="project" value="UniProtKB-SubCell"/>
</dbReference>
<comment type="similarity">
    <text evidence="3">Belongs to the SMN family.</text>
</comment>
<dbReference type="PANTHER" id="PTHR39267:SF1">
    <property type="entry name" value="SURVIVAL MOTOR NEURON PROTEIN"/>
    <property type="match status" value="1"/>
</dbReference>
<keyword evidence="4" id="KW-0507">mRNA processing</keyword>
<evidence type="ECO:0000256" key="2">
    <source>
        <dbReference type="ARBA" id="ARBA00004408"/>
    </source>
</evidence>
<evidence type="ECO:0000259" key="9">
    <source>
        <dbReference type="PROSITE" id="PS50304"/>
    </source>
</evidence>
<dbReference type="OrthoDB" id="197400at2759"/>
<dbReference type="Gene3D" id="2.30.30.140">
    <property type="match status" value="1"/>
</dbReference>
<evidence type="ECO:0000256" key="3">
    <source>
        <dbReference type="ARBA" id="ARBA00005371"/>
    </source>
</evidence>
<keyword evidence="5" id="KW-0508">mRNA splicing</keyword>
<dbReference type="InterPro" id="IPR049481">
    <property type="entry name" value="SMN_G2-BD"/>
</dbReference>
<proteinExistence type="inferred from homology"/>
<keyword evidence="6" id="KW-0539">Nucleus</keyword>
<dbReference type="InterPro" id="IPR010304">
    <property type="entry name" value="SMN_Tudor"/>
</dbReference>
<organism evidence="10 11">
    <name type="scientific">Dictyocaulus viviparus</name>
    <name type="common">Bovine lungworm</name>
    <dbReference type="NCBI Taxonomy" id="29172"/>
    <lineage>
        <taxon>Eukaryota</taxon>
        <taxon>Metazoa</taxon>
        <taxon>Ecdysozoa</taxon>
        <taxon>Nematoda</taxon>
        <taxon>Chromadorea</taxon>
        <taxon>Rhabditida</taxon>
        <taxon>Rhabditina</taxon>
        <taxon>Rhabditomorpha</taxon>
        <taxon>Strongyloidea</taxon>
        <taxon>Metastrongylidae</taxon>
        <taxon>Dictyocaulus</taxon>
    </lineage>
</organism>
<dbReference type="AlphaFoldDB" id="A0A0D8XRC6"/>